<dbReference type="RefSeq" id="XP_023628775.1">
    <property type="nucleotide sequence ID" value="XM_023773007.1"/>
</dbReference>
<dbReference type="PANTHER" id="PTHR31845">
    <property type="entry name" value="FINGER DOMAIN PROTEIN, PUTATIVE-RELATED"/>
    <property type="match status" value="1"/>
</dbReference>
<evidence type="ECO:0000256" key="1">
    <source>
        <dbReference type="ARBA" id="ARBA00004123"/>
    </source>
</evidence>
<gene>
    <name evidence="9" type="ORF">RCC_07752</name>
</gene>
<keyword evidence="10" id="KW-1185">Reference proteome</keyword>
<keyword evidence="5" id="KW-0804">Transcription</keyword>
<evidence type="ECO:0000313" key="9">
    <source>
        <dbReference type="EMBL" id="CZT21886.1"/>
    </source>
</evidence>
<dbReference type="InterPro" id="IPR001138">
    <property type="entry name" value="Zn2Cys6_DnaBD"/>
</dbReference>
<dbReference type="CDD" id="cd12148">
    <property type="entry name" value="fungal_TF_MHR"/>
    <property type="match status" value="1"/>
</dbReference>
<evidence type="ECO:0000256" key="4">
    <source>
        <dbReference type="ARBA" id="ARBA00023125"/>
    </source>
</evidence>
<keyword evidence="3" id="KW-0805">Transcription regulation</keyword>
<feature type="domain" description="Zn(2)-C6 fungal-type" evidence="8">
    <location>
        <begin position="59"/>
        <end position="91"/>
    </location>
</feature>
<dbReference type="Gene3D" id="4.10.240.10">
    <property type="entry name" value="Zn(2)-C6 fungal-type DNA-binding domain"/>
    <property type="match status" value="1"/>
</dbReference>
<dbReference type="EMBL" id="FJUY01000012">
    <property type="protein sequence ID" value="CZT21886.1"/>
    <property type="molecule type" value="Genomic_DNA"/>
</dbReference>
<dbReference type="AlphaFoldDB" id="A0A2D3VDK7"/>
<dbReference type="GO" id="GO:0008270">
    <property type="term" value="F:zinc ion binding"/>
    <property type="evidence" value="ECO:0007669"/>
    <property type="project" value="InterPro"/>
</dbReference>
<dbReference type="PROSITE" id="PS00463">
    <property type="entry name" value="ZN2_CY6_FUNGAL_1"/>
    <property type="match status" value="1"/>
</dbReference>
<reference evidence="9 10" key="1">
    <citation type="submission" date="2016-03" db="EMBL/GenBank/DDBJ databases">
        <authorList>
            <person name="Ploux O."/>
        </authorList>
    </citation>
    <scope>NUCLEOTIDE SEQUENCE [LARGE SCALE GENOMIC DNA]</scope>
    <source>
        <strain evidence="9 10">URUG2</strain>
    </source>
</reference>
<keyword evidence="4" id="KW-0238">DNA-binding</keyword>
<proteinExistence type="predicted"/>
<dbReference type="GO" id="GO:0006351">
    <property type="term" value="P:DNA-templated transcription"/>
    <property type="evidence" value="ECO:0007669"/>
    <property type="project" value="InterPro"/>
</dbReference>
<dbReference type="SUPFAM" id="SSF57701">
    <property type="entry name" value="Zn2/Cys6 DNA-binding domain"/>
    <property type="match status" value="1"/>
</dbReference>
<dbReference type="Proteomes" id="UP000225277">
    <property type="component" value="Unassembled WGS sequence"/>
</dbReference>
<dbReference type="OrthoDB" id="3163292at2759"/>
<dbReference type="InterPro" id="IPR036864">
    <property type="entry name" value="Zn2-C6_fun-type_DNA-bd_sf"/>
</dbReference>
<dbReference type="PROSITE" id="PS50048">
    <property type="entry name" value="ZN2_CY6_FUNGAL_2"/>
    <property type="match status" value="1"/>
</dbReference>
<name>A0A2D3VDK7_9PEZI</name>
<dbReference type="SMART" id="SM00906">
    <property type="entry name" value="Fungal_trans"/>
    <property type="match status" value="1"/>
</dbReference>
<evidence type="ECO:0000256" key="2">
    <source>
        <dbReference type="ARBA" id="ARBA00022723"/>
    </source>
</evidence>
<comment type="subcellular location">
    <subcellularLocation>
        <location evidence="1">Nucleus</location>
    </subcellularLocation>
</comment>
<dbReference type="Pfam" id="PF00172">
    <property type="entry name" value="Zn_clus"/>
    <property type="match status" value="1"/>
</dbReference>
<evidence type="ECO:0000256" key="5">
    <source>
        <dbReference type="ARBA" id="ARBA00023163"/>
    </source>
</evidence>
<evidence type="ECO:0000313" key="10">
    <source>
        <dbReference type="Proteomes" id="UP000225277"/>
    </source>
</evidence>
<dbReference type="GeneID" id="35602864"/>
<feature type="region of interest" description="Disordered" evidence="7">
    <location>
        <begin position="113"/>
        <end position="156"/>
    </location>
</feature>
<dbReference type="CDD" id="cd00067">
    <property type="entry name" value="GAL4"/>
    <property type="match status" value="1"/>
</dbReference>
<feature type="region of interest" description="Disordered" evidence="7">
    <location>
        <begin position="589"/>
        <end position="611"/>
    </location>
</feature>
<dbReference type="GO" id="GO:0000976">
    <property type="term" value="F:transcription cis-regulatory region binding"/>
    <property type="evidence" value="ECO:0007669"/>
    <property type="project" value="TreeGrafter"/>
</dbReference>
<accession>A0A2D3VDK7</accession>
<keyword evidence="6" id="KW-0539">Nucleus</keyword>
<organism evidence="9 10">
    <name type="scientific">Ramularia collo-cygni</name>
    <dbReference type="NCBI Taxonomy" id="112498"/>
    <lineage>
        <taxon>Eukaryota</taxon>
        <taxon>Fungi</taxon>
        <taxon>Dikarya</taxon>
        <taxon>Ascomycota</taxon>
        <taxon>Pezizomycotina</taxon>
        <taxon>Dothideomycetes</taxon>
        <taxon>Dothideomycetidae</taxon>
        <taxon>Mycosphaerellales</taxon>
        <taxon>Mycosphaerellaceae</taxon>
        <taxon>Ramularia</taxon>
    </lineage>
</organism>
<evidence type="ECO:0000256" key="7">
    <source>
        <dbReference type="SAM" id="MobiDB-lite"/>
    </source>
</evidence>
<dbReference type="STRING" id="112498.A0A2D3VDK7"/>
<evidence type="ECO:0000259" key="8">
    <source>
        <dbReference type="PROSITE" id="PS50048"/>
    </source>
</evidence>
<dbReference type="GO" id="GO:0000981">
    <property type="term" value="F:DNA-binding transcription factor activity, RNA polymerase II-specific"/>
    <property type="evidence" value="ECO:0007669"/>
    <property type="project" value="InterPro"/>
</dbReference>
<dbReference type="SMART" id="SM00066">
    <property type="entry name" value="GAL4"/>
    <property type="match status" value="1"/>
</dbReference>
<evidence type="ECO:0000256" key="6">
    <source>
        <dbReference type="ARBA" id="ARBA00023242"/>
    </source>
</evidence>
<dbReference type="Pfam" id="PF04082">
    <property type="entry name" value="Fungal_trans"/>
    <property type="match status" value="1"/>
</dbReference>
<protein>
    <recommendedName>
        <fullName evidence="8">Zn(2)-C6 fungal-type domain-containing protein</fullName>
    </recommendedName>
</protein>
<dbReference type="PANTHER" id="PTHR31845:SF19">
    <property type="entry name" value="TRANSCRIPTION FACTOR DOMAIN-CONTAINING PROTEIN"/>
    <property type="match status" value="1"/>
</dbReference>
<dbReference type="InterPro" id="IPR007219">
    <property type="entry name" value="XnlR_reg_dom"/>
</dbReference>
<dbReference type="InterPro" id="IPR051089">
    <property type="entry name" value="prtT"/>
</dbReference>
<sequence length="677" mass="74336">MNAGVAVLDQRETVGVGLQSTYLAQKSSWSRELTAPARRMEHQISPGKTGQGSNGGSNACIPCRKVKMKCQLVEGGARCGRCERKSLSCVYQQHRRGRKVGMRTSIIAAIGRADPSVDGEDSHLPRAGRRNTATSSTESALPPVPDNFWPDGHRDLPPANVLSNQVQDGGFSLQNVLSPGHQSDIRTMTAQSCPDSRDPVVARLLNQAIASSLFAGFMSDLNPFVSQLDPELHTLNYVQATSPFLFTAALMAASKVFNPALYSGLRDHAEVLLLDVIRYGWKSAEVVQAILIMTYYKDPEDTRVFVNVGLAIRIALDLGWHELASATRNRETETITDERGRRNAERTWLVLFVYDRSLAIQTGRPTMIEHDALIDPVDDWQRSSISLPSDALLCALVKLRLLTLGMPGTIHRHGRAIQNTPSMTRLMHKSVEQWLSRWVRVAKADQRHQFLVEFYGRHTLLLLRSEELHQALNSKLSVQDPHLQPIWHGFNATLDVLRLVIEKANDFVYFVQDSVHVMIAHAAVLLVKTLLSVRSEVRDELESSCLSTLRSLLAVLSAQAAPTNSACSLQAALIANLLGMLEVAVPSDHIQSTRQGEPTAATPDPDGARMPHFIRNAGGDEMVYPSQGHTSAGMAVSDSLDSSLVDDETWATVFATAGFDIMAGTFLPDLAAHQSDQ</sequence>
<evidence type="ECO:0000256" key="3">
    <source>
        <dbReference type="ARBA" id="ARBA00023015"/>
    </source>
</evidence>
<keyword evidence="2" id="KW-0479">Metal-binding</keyword>
<dbReference type="GO" id="GO:0005634">
    <property type="term" value="C:nucleus"/>
    <property type="evidence" value="ECO:0007669"/>
    <property type="project" value="UniProtKB-SubCell"/>
</dbReference>